<keyword evidence="6" id="KW-0862">Zinc</keyword>
<evidence type="ECO:0000256" key="9">
    <source>
        <dbReference type="PROSITE-ProRule" id="PRU00175"/>
    </source>
</evidence>
<evidence type="ECO:0000256" key="7">
    <source>
        <dbReference type="ARBA" id="ARBA00023015"/>
    </source>
</evidence>
<keyword evidence="13" id="KW-1185">Reference proteome</keyword>
<feature type="region of interest" description="Disordered" evidence="10">
    <location>
        <begin position="778"/>
        <end position="810"/>
    </location>
</feature>
<feature type="region of interest" description="Disordered" evidence="10">
    <location>
        <begin position="575"/>
        <end position="598"/>
    </location>
</feature>
<dbReference type="PROSITE" id="PS50089">
    <property type="entry name" value="ZF_RING_2"/>
    <property type="match status" value="1"/>
</dbReference>
<dbReference type="GO" id="GO:0000209">
    <property type="term" value="P:protein polyubiquitination"/>
    <property type="evidence" value="ECO:0007669"/>
    <property type="project" value="TreeGrafter"/>
</dbReference>
<dbReference type="EMBL" id="BFAD01000008">
    <property type="protein sequence ID" value="GBE85996.1"/>
    <property type="molecule type" value="Genomic_DNA"/>
</dbReference>
<dbReference type="PANTHER" id="PTHR46077">
    <property type="entry name" value="E3 UBIQUITIN-PROTEIN LIGASE TOPORS"/>
    <property type="match status" value="1"/>
</dbReference>
<sequence>MSANSPPSKRLKLGSSPPSSGNLQAGVMQKSAAEEEADADVEHCSICLQPIVDRAVIPTCSHEFCFECLLVWTEQSRRCPLCSQTMGEYLIHHIRSKYDYQKHYLIPLRTSPHPLAAQQNARRRAQVRREHEWGRRQRRAWEEADELQRAIERRRWVYRHNLYAKHVATNSYTHYRPFPAPAQFSADPVLISRATAFIRRELQVWVGLDVEFLTTFTLSLMKSLDIRSEPAIRLLAEFLDMDSGGSRVNAEHFAHELYCYLRSPFRDIGVYDSVVQYDAPENLSSPTFPEHSRRWGPRSRSRSHSPSSSSSSVSIRSYSRCGSSSPSPPQIVPLSPPARRQQSSSHDGQVTRLDARLSRSRRRSSQAVLEHRTDRKSHRRSHERGREAPYRRQNGSRGQSRDRERLRSHSCRYEASAELVSDDGGYRDAKGKGKTRADGGELDDARVRFKRDVDDVDEMRQADSRYVEGNVSSATASGHTTHVSSGVSPPSRSSDLPAIHLRSPKSKMRTVSSGSVALPSTEASLQPADQLLGHDLIVATTTQIPERTRPPIRFRNRNLLESVQAHLADHNMQPRFRKQHNENEGQETGPYLSGADEPCNGRLLPAERTDSGASSLLLRICNLNHDSHRTTAASPFANSLASATSAGDALTPAARKLSAPDIMARARARLARLKASSESQDNSNGPAYGKDGVTTIDGNVTEQLNELGAWEAPAQLGFSAHANDRVPRSGLYSSAQENEILHVAGGAPLSASANMRSGLLSRLAEEKRLQSGASLTAGVTQLSDDRQAASDAVPMVVPSRNDKDQPLDDTQQSAMARAAQREVMLRSQAQSHVRLAKAKRLAAEHGADRSNFSGSQGDAPTDAVSREKLLRATLVRRNA</sequence>
<feature type="compositionally biased region" description="Polar residues" evidence="10">
    <location>
        <begin position="470"/>
        <end position="482"/>
    </location>
</feature>
<evidence type="ECO:0000313" key="13">
    <source>
        <dbReference type="Proteomes" id="UP000287166"/>
    </source>
</evidence>
<dbReference type="PROSITE" id="PS00518">
    <property type="entry name" value="ZF_RING_1"/>
    <property type="match status" value="1"/>
</dbReference>
<dbReference type="InterPro" id="IPR017907">
    <property type="entry name" value="Znf_RING_CS"/>
</dbReference>
<evidence type="ECO:0000256" key="10">
    <source>
        <dbReference type="SAM" id="MobiDB-lite"/>
    </source>
</evidence>
<evidence type="ECO:0000313" key="12">
    <source>
        <dbReference type="EMBL" id="GBE85996.1"/>
    </source>
</evidence>
<dbReference type="GO" id="GO:0061630">
    <property type="term" value="F:ubiquitin protein ligase activity"/>
    <property type="evidence" value="ECO:0007669"/>
    <property type="project" value="UniProtKB-EC"/>
</dbReference>
<reference evidence="12 13" key="1">
    <citation type="journal article" date="2018" name="Sci. Rep.">
        <title>Genome sequence of the cauliflower mushroom Sparassis crispa (Hanabiratake) and its association with beneficial usage.</title>
        <authorList>
            <person name="Kiyama R."/>
            <person name="Furutani Y."/>
            <person name="Kawaguchi K."/>
            <person name="Nakanishi T."/>
        </authorList>
    </citation>
    <scope>NUCLEOTIDE SEQUENCE [LARGE SCALE GENOMIC DNA]</scope>
</reference>
<feature type="region of interest" description="Disordered" evidence="10">
    <location>
        <begin position="839"/>
        <end position="879"/>
    </location>
</feature>
<name>A0A401GUW8_9APHY</name>
<dbReference type="InterPro" id="IPR013083">
    <property type="entry name" value="Znf_RING/FYVE/PHD"/>
</dbReference>
<keyword evidence="3" id="KW-0808">Transferase</keyword>
<protein>
    <recommendedName>
        <fullName evidence="2">RING-type E3 ubiquitin transferase</fullName>
        <ecNumber evidence="2">2.3.2.27</ecNumber>
    </recommendedName>
</protein>
<evidence type="ECO:0000256" key="4">
    <source>
        <dbReference type="ARBA" id="ARBA00022723"/>
    </source>
</evidence>
<gene>
    <name evidence="12" type="ORF">SCP_0805200</name>
</gene>
<evidence type="ECO:0000256" key="1">
    <source>
        <dbReference type="ARBA" id="ARBA00000900"/>
    </source>
</evidence>
<proteinExistence type="predicted"/>
<dbReference type="InParanoid" id="A0A401GUW8"/>
<keyword evidence="5 9" id="KW-0863">Zinc-finger</keyword>
<keyword evidence="7" id="KW-0805">Transcription regulation</keyword>
<dbReference type="GO" id="GO:0008270">
    <property type="term" value="F:zinc ion binding"/>
    <property type="evidence" value="ECO:0007669"/>
    <property type="project" value="UniProtKB-KW"/>
</dbReference>
<feature type="region of interest" description="Disordered" evidence="10">
    <location>
        <begin position="673"/>
        <end position="695"/>
    </location>
</feature>
<evidence type="ECO:0000256" key="5">
    <source>
        <dbReference type="ARBA" id="ARBA00022771"/>
    </source>
</evidence>
<dbReference type="Gene3D" id="3.30.40.10">
    <property type="entry name" value="Zinc/RING finger domain, C3HC4 (zinc finger)"/>
    <property type="match status" value="1"/>
</dbReference>
<dbReference type="SMART" id="SM00184">
    <property type="entry name" value="RING"/>
    <property type="match status" value="1"/>
</dbReference>
<dbReference type="AlphaFoldDB" id="A0A401GUW8"/>
<evidence type="ECO:0000256" key="6">
    <source>
        <dbReference type="ARBA" id="ARBA00022833"/>
    </source>
</evidence>
<dbReference type="PANTHER" id="PTHR46077:SF1">
    <property type="entry name" value="TOP1 BINDING ARGININE_SERINE RICH PROTEIN, E3 UBIQUITIN LIGASE"/>
    <property type="match status" value="1"/>
</dbReference>
<evidence type="ECO:0000256" key="2">
    <source>
        <dbReference type="ARBA" id="ARBA00012483"/>
    </source>
</evidence>
<dbReference type="Proteomes" id="UP000287166">
    <property type="component" value="Unassembled WGS sequence"/>
</dbReference>
<feature type="domain" description="RING-type" evidence="11">
    <location>
        <begin position="44"/>
        <end position="83"/>
    </location>
</feature>
<comment type="catalytic activity">
    <reaction evidence="1">
        <text>S-ubiquitinyl-[E2 ubiquitin-conjugating enzyme]-L-cysteine + [acceptor protein]-L-lysine = [E2 ubiquitin-conjugating enzyme]-L-cysteine + N(6)-ubiquitinyl-[acceptor protein]-L-lysine.</text>
        <dbReference type="EC" id="2.3.2.27"/>
    </reaction>
</comment>
<feature type="compositionally biased region" description="Basic residues" evidence="10">
    <location>
        <begin position="374"/>
        <end position="383"/>
    </location>
</feature>
<feature type="region of interest" description="Disordered" evidence="10">
    <location>
        <begin position="1"/>
        <end position="34"/>
    </location>
</feature>
<comment type="caution">
    <text evidence="12">The sequence shown here is derived from an EMBL/GenBank/DDBJ whole genome shotgun (WGS) entry which is preliminary data.</text>
</comment>
<keyword evidence="4" id="KW-0479">Metal-binding</keyword>
<dbReference type="SUPFAM" id="SSF57850">
    <property type="entry name" value="RING/U-box"/>
    <property type="match status" value="1"/>
</dbReference>
<keyword evidence="8" id="KW-0804">Transcription</keyword>
<dbReference type="GO" id="GO:0006513">
    <property type="term" value="P:protein monoubiquitination"/>
    <property type="evidence" value="ECO:0007669"/>
    <property type="project" value="TreeGrafter"/>
</dbReference>
<feature type="compositionally biased region" description="Low complexity" evidence="10">
    <location>
        <begin position="483"/>
        <end position="494"/>
    </location>
</feature>
<feature type="compositionally biased region" description="Pro residues" evidence="10">
    <location>
        <begin position="326"/>
        <end position="336"/>
    </location>
</feature>
<evidence type="ECO:0000259" key="11">
    <source>
        <dbReference type="PROSITE" id="PS50089"/>
    </source>
</evidence>
<dbReference type="InterPro" id="IPR001841">
    <property type="entry name" value="Znf_RING"/>
</dbReference>
<feature type="compositionally biased region" description="Basic residues" evidence="10">
    <location>
        <begin position="294"/>
        <end position="303"/>
    </location>
</feature>
<evidence type="ECO:0000256" key="3">
    <source>
        <dbReference type="ARBA" id="ARBA00022679"/>
    </source>
</evidence>
<dbReference type="Pfam" id="PF13639">
    <property type="entry name" value="zf-RING_2"/>
    <property type="match status" value="1"/>
</dbReference>
<feature type="compositionally biased region" description="Polar residues" evidence="10">
    <location>
        <begin position="676"/>
        <end position="685"/>
    </location>
</feature>
<feature type="region of interest" description="Disordered" evidence="10">
    <location>
        <begin position="282"/>
        <end position="410"/>
    </location>
</feature>
<dbReference type="GeneID" id="38782913"/>
<feature type="compositionally biased region" description="Low complexity" evidence="10">
    <location>
        <begin position="304"/>
        <end position="325"/>
    </location>
</feature>
<accession>A0A401GUW8</accession>
<dbReference type="EC" id="2.3.2.27" evidence="2"/>
<dbReference type="RefSeq" id="XP_027616909.1">
    <property type="nucleotide sequence ID" value="XM_027761108.1"/>
</dbReference>
<dbReference type="STRING" id="139825.A0A401GUW8"/>
<organism evidence="12 13">
    <name type="scientific">Sparassis crispa</name>
    <dbReference type="NCBI Taxonomy" id="139825"/>
    <lineage>
        <taxon>Eukaryota</taxon>
        <taxon>Fungi</taxon>
        <taxon>Dikarya</taxon>
        <taxon>Basidiomycota</taxon>
        <taxon>Agaricomycotina</taxon>
        <taxon>Agaricomycetes</taxon>
        <taxon>Polyporales</taxon>
        <taxon>Sparassidaceae</taxon>
        <taxon>Sparassis</taxon>
    </lineage>
</organism>
<dbReference type="OrthoDB" id="21204at2759"/>
<feature type="region of interest" description="Disordered" evidence="10">
    <location>
        <begin position="467"/>
        <end position="512"/>
    </location>
</feature>
<evidence type="ECO:0000256" key="8">
    <source>
        <dbReference type="ARBA" id="ARBA00023163"/>
    </source>
</evidence>